<organism evidence="10 11">
    <name type="scientific">Mycolicibacterium hodleri</name>
    <dbReference type="NCBI Taxonomy" id="49897"/>
    <lineage>
        <taxon>Bacteria</taxon>
        <taxon>Bacillati</taxon>
        <taxon>Actinomycetota</taxon>
        <taxon>Actinomycetes</taxon>
        <taxon>Mycobacteriales</taxon>
        <taxon>Mycobacteriaceae</taxon>
        <taxon>Mycolicibacterium</taxon>
    </lineage>
</organism>
<gene>
    <name evidence="10" type="ORF">EAH80_11460</name>
</gene>
<evidence type="ECO:0000256" key="3">
    <source>
        <dbReference type="ARBA" id="ARBA00022960"/>
    </source>
</evidence>
<feature type="domain" description="L,D-TPase catalytic" evidence="9">
    <location>
        <begin position="249"/>
        <end position="384"/>
    </location>
</feature>
<feature type="active site" description="Proton donor/acceptor" evidence="8">
    <location>
        <position position="342"/>
    </location>
</feature>
<keyword evidence="5" id="KW-0012">Acyltransferase</keyword>
<dbReference type="RefSeq" id="WP_140690581.1">
    <property type="nucleotide sequence ID" value="NZ_RCZG01000004.1"/>
</dbReference>
<dbReference type="GO" id="GO:0071972">
    <property type="term" value="F:peptidoglycan L,D-transpeptidase activity"/>
    <property type="evidence" value="ECO:0007669"/>
    <property type="project" value="TreeGrafter"/>
</dbReference>
<evidence type="ECO:0000313" key="11">
    <source>
        <dbReference type="Proteomes" id="UP000320095"/>
    </source>
</evidence>
<dbReference type="InterPro" id="IPR041280">
    <property type="entry name" value="Big_10"/>
</dbReference>
<dbReference type="InterPro" id="IPR005490">
    <property type="entry name" value="LD_TPept_cat_dom"/>
</dbReference>
<evidence type="ECO:0000256" key="7">
    <source>
        <dbReference type="ARBA" id="ARBA00060592"/>
    </source>
</evidence>
<dbReference type="EMBL" id="RCZG01000004">
    <property type="protein sequence ID" value="TPG34209.1"/>
    <property type="molecule type" value="Genomic_DNA"/>
</dbReference>
<dbReference type="Gene3D" id="2.40.440.10">
    <property type="entry name" value="L,D-transpeptidase catalytic domain-like"/>
    <property type="match status" value="1"/>
</dbReference>
<dbReference type="SUPFAM" id="SSF141523">
    <property type="entry name" value="L,D-transpeptidase catalytic domain-like"/>
    <property type="match status" value="1"/>
</dbReference>
<evidence type="ECO:0000256" key="4">
    <source>
        <dbReference type="ARBA" id="ARBA00022984"/>
    </source>
</evidence>
<dbReference type="PANTHER" id="PTHR30582:SF2">
    <property type="entry name" value="L,D-TRANSPEPTIDASE YCIB-RELATED"/>
    <property type="match status" value="1"/>
</dbReference>
<evidence type="ECO:0000256" key="8">
    <source>
        <dbReference type="PROSITE-ProRule" id="PRU01373"/>
    </source>
</evidence>
<dbReference type="GO" id="GO:0018104">
    <property type="term" value="P:peptidoglycan-protein cross-linking"/>
    <property type="evidence" value="ECO:0007669"/>
    <property type="project" value="TreeGrafter"/>
</dbReference>
<dbReference type="InterPro" id="IPR050979">
    <property type="entry name" value="LD-transpeptidase"/>
</dbReference>
<protein>
    <recommendedName>
        <fullName evidence="9">L,D-TPase catalytic domain-containing protein</fullName>
    </recommendedName>
</protein>
<evidence type="ECO:0000256" key="1">
    <source>
        <dbReference type="ARBA" id="ARBA00004752"/>
    </source>
</evidence>
<dbReference type="Gene3D" id="2.60.40.3780">
    <property type="match status" value="1"/>
</dbReference>
<dbReference type="GO" id="GO:0016746">
    <property type="term" value="F:acyltransferase activity"/>
    <property type="evidence" value="ECO:0007669"/>
    <property type="project" value="UniProtKB-KW"/>
</dbReference>
<keyword evidence="11" id="KW-1185">Reference proteome</keyword>
<keyword evidence="6 8" id="KW-0961">Cell wall biogenesis/degradation</keyword>
<keyword evidence="4 8" id="KW-0573">Peptidoglycan synthesis</keyword>
<evidence type="ECO:0000256" key="2">
    <source>
        <dbReference type="ARBA" id="ARBA00022679"/>
    </source>
</evidence>
<dbReference type="Pfam" id="PF03734">
    <property type="entry name" value="YkuD"/>
    <property type="match status" value="1"/>
</dbReference>
<dbReference type="UniPathway" id="UPA00219"/>
<dbReference type="Proteomes" id="UP000320095">
    <property type="component" value="Unassembled WGS sequence"/>
</dbReference>
<dbReference type="InterPro" id="IPR038063">
    <property type="entry name" value="Transpep_catalytic_dom"/>
</dbReference>
<dbReference type="CDD" id="cd13432">
    <property type="entry name" value="LDT_IgD_like_2"/>
    <property type="match status" value="1"/>
</dbReference>
<dbReference type="Gene3D" id="2.60.40.3710">
    <property type="match status" value="1"/>
</dbReference>
<reference evidence="10 11" key="1">
    <citation type="journal article" date="2019" name="Environ. Microbiol.">
        <title>Species interactions and distinct microbial communities in high Arctic permafrost affected cryosols are associated with the CH4 and CO2 gas fluxes.</title>
        <authorList>
            <person name="Altshuler I."/>
            <person name="Hamel J."/>
            <person name="Turney S."/>
            <person name="Magnuson E."/>
            <person name="Levesque R."/>
            <person name="Greer C."/>
            <person name="Whyte L.G."/>
        </authorList>
    </citation>
    <scope>NUCLEOTIDE SEQUENCE [LARGE SCALE GENOMIC DNA]</scope>
    <source>
        <strain evidence="10 11">S5.20</strain>
    </source>
</reference>
<dbReference type="GO" id="GO:0005576">
    <property type="term" value="C:extracellular region"/>
    <property type="evidence" value="ECO:0007669"/>
    <property type="project" value="TreeGrafter"/>
</dbReference>
<dbReference type="GO" id="GO:0008360">
    <property type="term" value="P:regulation of cell shape"/>
    <property type="evidence" value="ECO:0007669"/>
    <property type="project" value="UniProtKB-UniRule"/>
</dbReference>
<dbReference type="OrthoDB" id="5242354at2"/>
<keyword evidence="2" id="KW-0808">Transferase</keyword>
<name>A0A502EB59_9MYCO</name>
<evidence type="ECO:0000259" key="9">
    <source>
        <dbReference type="PROSITE" id="PS52029"/>
    </source>
</evidence>
<accession>A0A502EB59</accession>
<comment type="pathway">
    <text evidence="1 8">Cell wall biogenesis; peptidoglycan biosynthesis.</text>
</comment>
<feature type="active site" description="Nucleophile" evidence="8">
    <location>
        <position position="360"/>
    </location>
</feature>
<evidence type="ECO:0000256" key="6">
    <source>
        <dbReference type="ARBA" id="ARBA00023316"/>
    </source>
</evidence>
<dbReference type="CDD" id="cd16913">
    <property type="entry name" value="YkuD_like"/>
    <property type="match status" value="1"/>
</dbReference>
<sequence>MAASFAVLAVLGGVVVSGSERCVHGCQVLAAPRNLAEAQPAAVPAPTPASLSVIPTPAAKKVNPASPVMISATAGTITDVTMTNDSGKVVPGVLTPDHTTWKPTGQLGYGRTYTMTVLARGPGGMPSRQQSSFTTVSPSNQTQVYFETTDGGLLQDGATYGVGAVVVAHFDENIDDKANAERHLSVTTNPPVAGSWNWIDDNTAHWRPQKYYAPGTTVTVAADVYGTPLGDGLYGEEDEHVSFKIGDSHVSIADDKTHTVSVFDNGKLVRTMPTSMGMGGIQTIAGTTFSFFTPPGVYTVLNKANPVIMDSSTFGLPTNSRLGYKETIPYATKISTDGIYLHQLNSTVWAQGNTNTSHGCLNLNGDNAAWFFDFSVPGDVVEVRNTGGKPLEIWQNGDWTVPWDQWVRGSKLT</sequence>
<dbReference type="PROSITE" id="PS52029">
    <property type="entry name" value="LD_TPASE"/>
    <property type="match status" value="1"/>
</dbReference>
<evidence type="ECO:0000313" key="10">
    <source>
        <dbReference type="EMBL" id="TPG34209.1"/>
    </source>
</evidence>
<proteinExistence type="predicted"/>
<keyword evidence="3 8" id="KW-0133">Cell shape</keyword>
<dbReference type="FunFam" id="2.60.40.3780:FF:000001">
    <property type="entry name" value="L,D-transpeptidase 2"/>
    <property type="match status" value="1"/>
</dbReference>
<comment type="caution">
    <text evidence="10">The sequence shown here is derived from an EMBL/GenBank/DDBJ whole genome shotgun (WGS) entry which is preliminary data.</text>
</comment>
<dbReference type="Pfam" id="PF17964">
    <property type="entry name" value="Big_10"/>
    <property type="match status" value="1"/>
</dbReference>
<comment type="pathway">
    <text evidence="7">Glycan biosynthesis.</text>
</comment>
<evidence type="ECO:0000256" key="5">
    <source>
        <dbReference type="ARBA" id="ARBA00023315"/>
    </source>
</evidence>
<dbReference type="GO" id="GO:0071555">
    <property type="term" value="P:cell wall organization"/>
    <property type="evidence" value="ECO:0007669"/>
    <property type="project" value="UniProtKB-UniRule"/>
</dbReference>
<dbReference type="PANTHER" id="PTHR30582">
    <property type="entry name" value="L,D-TRANSPEPTIDASE"/>
    <property type="match status" value="1"/>
</dbReference>
<dbReference type="AlphaFoldDB" id="A0A502EB59"/>